<dbReference type="InterPro" id="IPR005330">
    <property type="entry name" value="MHYT_dom"/>
</dbReference>
<feature type="domain" description="GGDEF" evidence="3">
    <location>
        <begin position="282"/>
        <end position="414"/>
    </location>
</feature>
<dbReference type="PANTHER" id="PTHR44757:SF2">
    <property type="entry name" value="BIOFILM ARCHITECTURE MAINTENANCE PROTEIN MBAA"/>
    <property type="match status" value="1"/>
</dbReference>
<keyword evidence="1" id="KW-0812">Transmembrane</keyword>
<feature type="domain" description="EAL" evidence="2">
    <location>
        <begin position="423"/>
        <end position="673"/>
    </location>
</feature>
<keyword evidence="1" id="KW-0472">Membrane</keyword>
<dbReference type="Gene3D" id="3.20.20.450">
    <property type="entry name" value="EAL domain"/>
    <property type="match status" value="1"/>
</dbReference>
<dbReference type="NCBIfam" id="TIGR00254">
    <property type="entry name" value="GGDEF"/>
    <property type="match status" value="1"/>
</dbReference>
<dbReference type="CDD" id="cd01948">
    <property type="entry name" value="EAL"/>
    <property type="match status" value="1"/>
</dbReference>
<dbReference type="PANTHER" id="PTHR44757">
    <property type="entry name" value="DIGUANYLATE CYCLASE DGCP"/>
    <property type="match status" value="1"/>
</dbReference>
<feature type="transmembrane region" description="Helical" evidence="1">
    <location>
        <begin position="177"/>
        <end position="202"/>
    </location>
</feature>
<dbReference type="Gene3D" id="3.30.70.270">
    <property type="match status" value="1"/>
</dbReference>
<evidence type="ECO:0000313" key="6">
    <source>
        <dbReference type="Proteomes" id="UP000483035"/>
    </source>
</evidence>
<feature type="transmembrane region" description="Helical" evidence="1">
    <location>
        <begin position="145"/>
        <end position="165"/>
    </location>
</feature>
<feature type="transmembrane region" description="Helical" evidence="1">
    <location>
        <begin position="214"/>
        <end position="236"/>
    </location>
</feature>
<dbReference type="Pfam" id="PF00990">
    <property type="entry name" value="GGDEF"/>
    <property type="match status" value="1"/>
</dbReference>
<dbReference type="EMBL" id="WUEY01000002">
    <property type="protein sequence ID" value="NEI68758.1"/>
    <property type="molecule type" value="Genomic_DNA"/>
</dbReference>
<organism evidence="5 6">
    <name type="scientific">Rhizobium lusitanum</name>
    <dbReference type="NCBI Taxonomy" id="293958"/>
    <lineage>
        <taxon>Bacteria</taxon>
        <taxon>Pseudomonadati</taxon>
        <taxon>Pseudomonadota</taxon>
        <taxon>Alphaproteobacteria</taxon>
        <taxon>Hyphomicrobiales</taxon>
        <taxon>Rhizobiaceae</taxon>
        <taxon>Rhizobium/Agrobacterium group</taxon>
        <taxon>Rhizobium</taxon>
    </lineage>
</organism>
<reference evidence="5 6" key="1">
    <citation type="submission" date="2019-12" db="EMBL/GenBank/DDBJ databases">
        <title>Rhizobium genotypes associated with high levels of biological nitrogen fixation by grain legumes in a temperate-maritime cropping system.</title>
        <authorList>
            <person name="Maluk M."/>
            <person name="Francesc Ferrando Molina F."/>
            <person name="Lopez Del Egido L."/>
            <person name="Lafos M."/>
            <person name="Langarica-Fuentes A."/>
            <person name="Gebre Yohannes G."/>
            <person name="Young M.W."/>
            <person name="Martin P."/>
            <person name="Gantlett R."/>
            <person name="Kenicer G."/>
            <person name="Hawes C."/>
            <person name="Begg G.S."/>
            <person name="Quilliam R.S."/>
            <person name="Squire G.R."/>
            <person name="Poole P.S."/>
            <person name="Young P.W."/>
            <person name="Iannetta P.M."/>
            <person name="James E.K."/>
        </authorList>
    </citation>
    <scope>NUCLEOTIDE SEQUENCE [LARGE SCALE GENOMIC DNA]</scope>
    <source>
        <strain evidence="5 6">JHI1118</strain>
    </source>
</reference>
<dbReference type="GO" id="GO:0016020">
    <property type="term" value="C:membrane"/>
    <property type="evidence" value="ECO:0007669"/>
    <property type="project" value="UniProtKB-UniRule"/>
</dbReference>
<name>A0A6L9U2R1_9HYPH</name>
<accession>A0A6L9U2R1</accession>
<dbReference type="SUPFAM" id="SSF141868">
    <property type="entry name" value="EAL domain-like"/>
    <property type="match status" value="1"/>
</dbReference>
<feature type="transmembrane region" description="Helical" evidence="1">
    <location>
        <begin position="12"/>
        <end position="34"/>
    </location>
</feature>
<protein>
    <submittedName>
        <fullName evidence="5">EAL domain-containing protein</fullName>
    </submittedName>
</protein>
<gene>
    <name evidence="5" type="ORF">GR212_04170</name>
</gene>
<feature type="transmembrane region" description="Helical" evidence="1">
    <location>
        <begin position="46"/>
        <end position="70"/>
    </location>
</feature>
<dbReference type="SUPFAM" id="SSF55073">
    <property type="entry name" value="Nucleotide cyclase"/>
    <property type="match status" value="1"/>
</dbReference>
<comment type="caution">
    <text evidence="5">The sequence shown here is derived from an EMBL/GenBank/DDBJ whole genome shotgun (WGS) entry which is preliminary data.</text>
</comment>
<dbReference type="AlphaFoldDB" id="A0A6L9U2R1"/>
<evidence type="ECO:0000313" key="5">
    <source>
        <dbReference type="EMBL" id="NEI68758.1"/>
    </source>
</evidence>
<dbReference type="PROSITE" id="PS50887">
    <property type="entry name" value="GGDEF"/>
    <property type="match status" value="1"/>
</dbReference>
<feature type="domain" description="MHYT" evidence="4">
    <location>
        <begin position="11"/>
        <end position="198"/>
    </location>
</feature>
<proteinExistence type="predicted"/>
<dbReference type="InterPro" id="IPR029787">
    <property type="entry name" value="Nucleotide_cyclase"/>
</dbReference>
<feature type="transmembrane region" description="Helical" evidence="1">
    <location>
        <begin position="113"/>
        <end position="133"/>
    </location>
</feature>
<dbReference type="Pfam" id="PF00563">
    <property type="entry name" value="EAL"/>
    <property type="match status" value="1"/>
</dbReference>
<dbReference type="SMART" id="SM00267">
    <property type="entry name" value="GGDEF"/>
    <property type="match status" value="1"/>
</dbReference>
<evidence type="ECO:0000259" key="4">
    <source>
        <dbReference type="PROSITE" id="PS50924"/>
    </source>
</evidence>
<dbReference type="PROSITE" id="PS50924">
    <property type="entry name" value="MHYT"/>
    <property type="match status" value="1"/>
</dbReference>
<dbReference type="InterPro" id="IPR043128">
    <property type="entry name" value="Rev_trsase/Diguanyl_cyclase"/>
</dbReference>
<dbReference type="InterPro" id="IPR001633">
    <property type="entry name" value="EAL_dom"/>
</dbReference>
<evidence type="ECO:0000259" key="2">
    <source>
        <dbReference type="PROSITE" id="PS50883"/>
    </source>
</evidence>
<dbReference type="CDD" id="cd01949">
    <property type="entry name" value="GGDEF"/>
    <property type="match status" value="1"/>
</dbReference>
<dbReference type="PROSITE" id="PS50883">
    <property type="entry name" value="EAL"/>
    <property type="match status" value="1"/>
</dbReference>
<keyword evidence="1" id="KW-1133">Transmembrane helix</keyword>
<dbReference type="RefSeq" id="WP_163985206.1">
    <property type="nucleotide sequence ID" value="NZ_WUEY01000002.1"/>
</dbReference>
<sequence>MRVLSCILTEHNLWLVLLAAFVCISGGWITLNLLRRAESTHDLQRSGWVFLTAVAAGSSIWCTHFIAMLAYEVAAPVTFDPILTMASFLLAVFGCAGGFAVTLSRLPRVAPEFGGAIVGLAVTLMHYTGMMAYHVDGIVEWNKGYVVASVLLSVTFAALALHQAIRRPWRFAGIAGLVLFVLAVVSLHFTAMTAVSVTPLITGANLADPYAMEAMAVAVAGGGLLMIGTGVASYMIDERASRESIQKLQHMALNDLLTGLPNRSSFADYLQNEMEHAEEDGVKLAVIGIDLDRFKEINDLRGHKAGDQALKAIGRRLARLVKDGEFVARVGGDEFAAAKRFRSQNELLDFVARLEKVLFEPIRIDDFETVTGASIGVAVYPDDGIDQERLVSNADLAMYRAKADVGRAVCFYESKMDEAARARHMLAQDLRRAVELEQLDLHYQVQTSVSTGEICGYEVLVRWHHPERGAVPPSEFIPIAEESGTILVIGEWVLRTACREAASWDAPYKIAVNLSPVQFAHADLAKLVHAILLETGLPPARLELEITESTIIADKSRTLHVLRQIRALGVTIAIDDFGTGYSSLDTLRSFPFDKIKLDRSFMSEVDQSIQAKAIVRAVLTLGKSLDIPVLAEGVETDHQLEILRVEGCDEAQGFFLGRPKPVEQIFQVEAANGDEEASFSGRVPPQRMRRR</sequence>
<dbReference type="Proteomes" id="UP000483035">
    <property type="component" value="Unassembled WGS sequence"/>
</dbReference>
<evidence type="ECO:0000259" key="3">
    <source>
        <dbReference type="PROSITE" id="PS50887"/>
    </source>
</evidence>
<dbReference type="InterPro" id="IPR035919">
    <property type="entry name" value="EAL_sf"/>
</dbReference>
<evidence type="ECO:0000256" key="1">
    <source>
        <dbReference type="PROSITE-ProRule" id="PRU00244"/>
    </source>
</evidence>
<dbReference type="InterPro" id="IPR052155">
    <property type="entry name" value="Biofilm_reg_signaling"/>
</dbReference>
<dbReference type="SMART" id="SM00052">
    <property type="entry name" value="EAL"/>
    <property type="match status" value="1"/>
</dbReference>
<dbReference type="Pfam" id="PF03707">
    <property type="entry name" value="MHYT"/>
    <property type="match status" value="2"/>
</dbReference>
<dbReference type="InterPro" id="IPR000160">
    <property type="entry name" value="GGDEF_dom"/>
</dbReference>
<feature type="transmembrane region" description="Helical" evidence="1">
    <location>
        <begin position="82"/>
        <end position="101"/>
    </location>
</feature>